<reference evidence="2" key="1">
    <citation type="submission" date="2020-06" db="EMBL/GenBank/DDBJ databases">
        <authorList>
            <consortium name="Plant Systems Biology data submission"/>
        </authorList>
    </citation>
    <scope>NUCLEOTIDE SEQUENCE</scope>
    <source>
        <strain evidence="2">D6</strain>
    </source>
</reference>
<dbReference type="Proteomes" id="UP001153069">
    <property type="component" value="Unassembled WGS sequence"/>
</dbReference>
<keyword evidence="3" id="KW-1185">Reference proteome</keyword>
<name>A0A9N8H631_9STRA</name>
<comment type="caution">
    <text evidence="2">The sequence shown here is derived from an EMBL/GenBank/DDBJ whole genome shotgun (WGS) entry which is preliminary data.</text>
</comment>
<feature type="compositionally biased region" description="Polar residues" evidence="1">
    <location>
        <begin position="58"/>
        <end position="85"/>
    </location>
</feature>
<sequence length="365" mass="39623">MSPRRKPRDPPAPKRRSFEIQVQDDVTVEPDDMLPRLKSISHLIPSHEKEQEPIKSISVASADTGVTQVISNQSPKNNSTSSQDVGMSAAAACSDSKSKTEATRKENGSKEMAAPTQDNTLSKEDTTAPPNTPTGTLIEDIQVERTTTAIHVGTDSEETTAQNIATHEMEENTAKTTVAKPELTEDATDTIVSENAALQEPNISQTKSDKIIDTGDNNDQPTDSAANHEMDLQELAAAPDKVATNEENNNNPYKRSIDVDIDVDELAASAALDVDDWAVVLGVDDTGNQIIVDHDNKDTKDSNNSGTDRVSDASQEEDWNQDNQIEGSFDSDEGRETPYSDDEESNNNTNDKNQSTQKSSIPLDT</sequence>
<protein>
    <submittedName>
        <fullName evidence="2">Uncharacterized protein</fullName>
    </submittedName>
</protein>
<feature type="region of interest" description="Disordered" evidence="1">
    <location>
        <begin position="1"/>
        <end position="138"/>
    </location>
</feature>
<evidence type="ECO:0000256" key="1">
    <source>
        <dbReference type="SAM" id="MobiDB-lite"/>
    </source>
</evidence>
<dbReference type="EMBL" id="CAICTM010000158">
    <property type="protein sequence ID" value="CAB9503228.1"/>
    <property type="molecule type" value="Genomic_DNA"/>
</dbReference>
<feature type="compositionally biased region" description="Basic and acidic residues" evidence="1">
    <location>
        <begin position="292"/>
        <end position="301"/>
    </location>
</feature>
<dbReference type="AlphaFoldDB" id="A0A9N8H631"/>
<feature type="region of interest" description="Disordered" evidence="1">
    <location>
        <begin position="287"/>
        <end position="365"/>
    </location>
</feature>
<evidence type="ECO:0000313" key="3">
    <source>
        <dbReference type="Proteomes" id="UP001153069"/>
    </source>
</evidence>
<feature type="compositionally biased region" description="Basic and acidic residues" evidence="1">
    <location>
        <begin position="96"/>
        <end position="109"/>
    </location>
</feature>
<feature type="region of interest" description="Disordered" evidence="1">
    <location>
        <begin position="193"/>
        <end position="228"/>
    </location>
</feature>
<organism evidence="2 3">
    <name type="scientific">Seminavis robusta</name>
    <dbReference type="NCBI Taxonomy" id="568900"/>
    <lineage>
        <taxon>Eukaryota</taxon>
        <taxon>Sar</taxon>
        <taxon>Stramenopiles</taxon>
        <taxon>Ochrophyta</taxon>
        <taxon>Bacillariophyta</taxon>
        <taxon>Bacillariophyceae</taxon>
        <taxon>Bacillariophycidae</taxon>
        <taxon>Naviculales</taxon>
        <taxon>Naviculaceae</taxon>
        <taxon>Seminavis</taxon>
    </lineage>
</organism>
<evidence type="ECO:0000313" key="2">
    <source>
        <dbReference type="EMBL" id="CAB9503228.1"/>
    </source>
</evidence>
<accession>A0A9N8H631</accession>
<feature type="compositionally biased region" description="Polar residues" evidence="1">
    <location>
        <begin position="215"/>
        <end position="225"/>
    </location>
</feature>
<feature type="compositionally biased region" description="Low complexity" evidence="1">
    <location>
        <begin position="346"/>
        <end position="358"/>
    </location>
</feature>
<proteinExistence type="predicted"/>
<feature type="compositionally biased region" description="Basic and acidic residues" evidence="1">
    <location>
        <begin position="8"/>
        <end position="18"/>
    </location>
</feature>
<feature type="region of interest" description="Disordered" evidence="1">
    <location>
        <begin position="238"/>
        <end position="257"/>
    </location>
</feature>
<gene>
    <name evidence="2" type="ORF">SEMRO_159_G071960.1</name>
</gene>